<sequence length="329" mass="36161">MCAFPGYFTRAHLEQIMCAALRESGAPPDLDQRVLDDMVMTNAAQLPLMRPEQLAALYNKTRALPHTATKALIRSETGIVIIGPFVSSTPVRSRSTLLIGMKLPKGKMLLVKVPSSREDAKRERNVYEQLWSGPLPPPHLVGPAEYLDRAFHSHDANRHNEMELSGHGHLLKYALAIPKYQIALQDVPRPHDPEFALATGRQIRCAMEFMHDKGLGHTDVKASNIFLDGEGTRYLGDFGSSVELGQELQEVTYSHLPGGGPAVVRVSIDHASTALDFFALAVTLLDTVGATKRTVHYPDPVALVAIAQELENKELSEFVVTLIQPVLHG</sequence>
<dbReference type="Proteomes" id="UP000664859">
    <property type="component" value="Unassembled WGS sequence"/>
</dbReference>
<proteinExistence type="predicted"/>
<dbReference type="InterPro" id="IPR011009">
    <property type="entry name" value="Kinase-like_dom_sf"/>
</dbReference>
<protein>
    <recommendedName>
        <fullName evidence="1">Protein kinase domain-containing protein</fullName>
    </recommendedName>
</protein>
<dbReference type="InterPro" id="IPR008271">
    <property type="entry name" value="Ser/Thr_kinase_AS"/>
</dbReference>
<dbReference type="EMBL" id="JAFCMP010000001">
    <property type="protein sequence ID" value="KAG5193173.1"/>
    <property type="molecule type" value="Genomic_DNA"/>
</dbReference>
<name>A0A835ZQE2_9STRA</name>
<dbReference type="PROSITE" id="PS50011">
    <property type="entry name" value="PROTEIN_KINASE_DOM"/>
    <property type="match status" value="1"/>
</dbReference>
<gene>
    <name evidence="2" type="ORF">JKP88DRAFT_240806</name>
</gene>
<comment type="caution">
    <text evidence="2">The sequence shown here is derived from an EMBL/GenBank/DDBJ whole genome shotgun (WGS) entry which is preliminary data.</text>
</comment>
<feature type="domain" description="Protein kinase" evidence="1">
    <location>
        <begin position="66"/>
        <end position="329"/>
    </location>
</feature>
<dbReference type="Pfam" id="PF00069">
    <property type="entry name" value="Pkinase"/>
    <property type="match status" value="1"/>
</dbReference>
<dbReference type="InterPro" id="IPR000719">
    <property type="entry name" value="Prot_kinase_dom"/>
</dbReference>
<dbReference type="GO" id="GO:0005524">
    <property type="term" value="F:ATP binding"/>
    <property type="evidence" value="ECO:0007669"/>
    <property type="project" value="InterPro"/>
</dbReference>
<dbReference type="GO" id="GO:0004672">
    <property type="term" value="F:protein kinase activity"/>
    <property type="evidence" value="ECO:0007669"/>
    <property type="project" value="InterPro"/>
</dbReference>
<accession>A0A835ZQE2</accession>
<dbReference type="PROSITE" id="PS00108">
    <property type="entry name" value="PROTEIN_KINASE_ST"/>
    <property type="match status" value="1"/>
</dbReference>
<dbReference type="AlphaFoldDB" id="A0A835ZQE2"/>
<keyword evidence="3" id="KW-1185">Reference proteome</keyword>
<dbReference type="OrthoDB" id="1668230at2759"/>
<dbReference type="Gene3D" id="1.10.510.10">
    <property type="entry name" value="Transferase(Phosphotransferase) domain 1"/>
    <property type="match status" value="1"/>
</dbReference>
<evidence type="ECO:0000313" key="2">
    <source>
        <dbReference type="EMBL" id="KAG5193173.1"/>
    </source>
</evidence>
<organism evidence="2 3">
    <name type="scientific">Tribonema minus</name>
    <dbReference type="NCBI Taxonomy" id="303371"/>
    <lineage>
        <taxon>Eukaryota</taxon>
        <taxon>Sar</taxon>
        <taxon>Stramenopiles</taxon>
        <taxon>Ochrophyta</taxon>
        <taxon>PX clade</taxon>
        <taxon>Xanthophyceae</taxon>
        <taxon>Tribonematales</taxon>
        <taxon>Tribonemataceae</taxon>
        <taxon>Tribonema</taxon>
    </lineage>
</organism>
<evidence type="ECO:0000313" key="3">
    <source>
        <dbReference type="Proteomes" id="UP000664859"/>
    </source>
</evidence>
<dbReference type="SUPFAM" id="SSF56112">
    <property type="entry name" value="Protein kinase-like (PK-like)"/>
    <property type="match status" value="1"/>
</dbReference>
<evidence type="ECO:0000259" key="1">
    <source>
        <dbReference type="PROSITE" id="PS50011"/>
    </source>
</evidence>
<reference evidence="2" key="1">
    <citation type="submission" date="2021-02" db="EMBL/GenBank/DDBJ databases">
        <title>First Annotated Genome of the Yellow-green Alga Tribonema minus.</title>
        <authorList>
            <person name="Mahan K.M."/>
        </authorList>
    </citation>
    <scope>NUCLEOTIDE SEQUENCE</scope>
    <source>
        <strain evidence="2">UTEX B ZZ1240</strain>
    </source>
</reference>